<dbReference type="Proteomes" id="UP000242520">
    <property type="component" value="Unassembled WGS sequence"/>
</dbReference>
<accession>A0A1M5PZT3</accession>
<dbReference type="RefSeq" id="WP_072723689.1">
    <property type="nucleotide sequence ID" value="NZ_FQXH01000007.1"/>
</dbReference>
<feature type="transmembrane region" description="Helical" evidence="1">
    <location>
        <begin position="62"/>
        <end position="80"/>
    </location>
</feature>
<keyword evidence="1" id="KW-0812">Transmembrane</keyword>
<feature type="transmembrane region" description="Helical" evidence="1">
    <location>
        <begin position="161"/>
        <end position="179"/>
    </location>
</feature>
<dbReference type="AlphaFoldDB" id="A0A1M5PZT3"/>
<protein>
    <submittedName>
        <fullName evidence="2">Uncharacterized protein</fullName>
    </submittedName>
</protein>
<keyword evidence="3" id="KW-1185">Reference proteome</keyword>
<feature type="transmembrane region" description="Helical" evidence="1">
    <location>
        <begin position="31"/>
        <end position="50"/>
    </location>
</feature>
<name>A0A1M5PZT3_9FIRM</name>
<feature type="transmembrane region" description="Helical" evidence="1">
    <location>
        <begin position="121"/>
        <end position="141"/>
    </location>
</feature>
<keyword evidence="1" id="KW-0472">Membrane</keyword>
<reference evidence="3" key="1">
    <citation type="submission" date="2016-11" db="EMBL/GenBank/DDBJ databases">
        <authorList>
            <person name="Varghese N."/>
            <person name="Submissions S."/>
        </authorList>
    </citation>
    <scope>NUCLEOTIDE SEQUENCE [LARGE SCALE GENOMIC DNA]</scope>
    <source>
        <strain evidence="3">DSM 15285</strain>
    </source>
</reference>
<proteinExistence type="predicted"/>
<dbReference type="OrthoDB" id="2942551at2"/>
<evidence type="ECO:0000313" key="2">
    <source>
        <dbReference type="EMBL" id="SHH07202.1"/>
    </source>
</evidence>
<evidence type="ECO:0000256" key="1">
    <source>
        <dbReference type="SAM" id="Phobius"/>
    </source>
</evidence>
<dbReference type="InterPro" id="IPR014509">
    <property type="entry name" value="YjdF-like"/>
</dbReference>
<sequence>MKKNSFLKIIVLISLLLQIYSLLIFLFNKKYLELFGVFLVLIYNIFILLFKKITNTQINKFCILLNFLLPIFHSFIGKTLKFYDNISWWDKFLHFYGTLAISLLFISIFKKLNFLKDNSKFFIFIFTFILGGFLGQLFEILEHTIDTLSHAQSQHGLNDTMLDITLNNLGALFASFLTFNENLYK</sequence>
<evidence type="ECO:0000313" key="3">
    <source>
        <dbReference type="Proteomes" id="UP000242520"/>
    </source>
</evidence>
<gene>
    <name evidence="2" type="ORF">SAMN02744040_00705</name>
</gene>
<keyword evidence="1" id="KW-1133">Transmembrane helix</keyword>
<dbReference type="Pfam" id="PF09997">
    <property type="entry name" value="DUF2238"/>
    <property type="match status" value="1"/>
</dbReference>
<dbReference type="STRING" id="1123350.SAMN02744040_00705"/>
<feature type="transmembrane region" description="Helical" evidence="1">
    <location>
        <begin position="92"/>
        <end position="109"/>
    </location>
</feature>
<feature type="transmembrane region" description="Helical" evidence="1">
    <location>
        <begin position="7"/>
        <end position="25"/>
    </location>
</feature>
<dbReference type="EMBL" id="FQXH01000007">
    <property type="protein sequence ID" value="SHH07202.1"/>
    <property type="molecule type" value="Genomic_DNA"/>
</dbReference>
<organism evidence="2 3">
    <name type="scientific">Tepidibacter thalassicus DSM 15285</name>
    <dbReference type="NCBI Taxonomy" id="1123350"/>
    <lineage>
        <taxon>Bacteria</taxon>
        <taxon>Bacillati</taxon>
        <taxon>Bacillota</taxon>
        <taxon>Clostridia</taxon>
        <taxon>Peptostreptococcales</taxon>
        <taxon>Peptostreptococcaceae</taxon>
        <taxon>Tepidibacter</taxon>
    </lineage>
</organism>